<dbReference type="EMBL" id="RIBY02000435">
    <property type="protein sequence ID" value="KAH9842269.1"/>
    <property type="molecule type" value="Genomic_DNA"/>
</dbReference>
<reference evidence="3 4" key="1">
    <citation type="journal article" date="2018" name="IMA Fungus">
        <title>IMA Genome-F 10: Nine draft genome sequences of Claviceps purpurea s.lat., including C. arundinis, C. humidiphila, and C. cf. spartinae, pseudomolecules for the pitch canker pathogen Fusarium circinatum, draft genome of Davidsoniella eucalypti, Grosmannia galeiformis, Quambalaria eucalypti, and Teratosphaeria destructans.</title>
        <authorList>
            <person name="Wingfield B.D."/>
            <person name="Liu M."/>
            <person name="Nguyen H.D."/>
            <person name="Lane F.A."/>
            <person name="Morgan S.W."/>
            <person name="De Vos L."/>
            <person name="Wilken P.M."/>
            <person name="Duong T.A."/>
            <person name="Aylward J."/>
            <person name="Coetzee M.P."/>
            <person name="Dadej K."/>
            <person name="De Beer Z.W."/>
            <person name="Findlay W."/>
            <person name="Havenga M."/>
            <person name="Kolarik M."/>
            <person name="Menzies J.G."/>
            <person name="Naidoo K."/>
            <person name="Pochopski O."/>
            <person name="Shoukouhi P."/>
            <person name="Santana Q.C."/>
            <person name="Seifert K.A."/>
            <person name="Soal N."/>
            <person name="Steenkamp E.T."/>
            <person name="Tatham C.T."/>
            <person name="van der Nest M.A."/>
            <person name="Wingfield M.J."/>
        </authorList>
    </citation>
    <scope>NUCLEOTIDE SEQUENCE [LARGE SCALE GENOMIC DNA]</scope>
    <source>
        <strain evidence="3">CMW44962</strain>
    </source>
</reference>
<evidence type="ECO:0000313" key="3">
    <source>
        <dbReference type="EMBL" id="KAH9842269.1"/>
    </source>
</evidence>
<evidence type="ECO:0000256" key="1">
    <source>
        <dbReference type="SAM" id="MobiDB-lite"/>
    </source>
</evidence>
<dbReference type="InterPro" id="IPR012337">
    <property type="entry name" value="RNaseH-like_sf"/>
</dbReference>
<dbReference type="SUPFAM" id="SSF101690">
    <property type="entry name" value="PAZ domain"/>
    <property type="match status" value="1"/>
</dbReference>
<accession>A0A9W7W5R9</accession>
<dbReference type="SUPFAM" id="SSF53098">
    <property type="entry name" value="Ribonuclease H-like"/>
    <property type="match status" value="1"/>
</dbReference>
<dbReference type="PROSITE" id="PS50822">
    <property type="entry name" value="PIWI"/>
    <property type="match status" value="1"/>
</dbReference>
<dbReference type="InterPro" id="IPR036085">
    <property type="entry name" value="PAZ_dom_sf"/>
</dbReference>
<dbReference type="SMART" id="SM00950">
    <property type="entry name" value="Piwi"/>
    <property type="match status" value="1"/>
</dbReference>
<dbReference type="InterPro" id="IPR003165">
    <property type="entry name" value="Piwi"/>
</dbReference>
<organism evidence="3 4">
    <name type="scientific">Teratosphaeria destructans</name>
    <dbReference type="NCBI Taxonomy" id="418781"/>
    <lineage>
        <taxon>Eukaryota</taxon>
        <taxon>Fungi</taxon>
        <taxon>Dikarya</taxon>
        <taxon>Ascomycota</taxon>
        <taxon>Pezizomycotina</taxon>
        <taxon>Dothideomycetes</taxon>
        <taxon>Dothideomycetidae</taxon>
        <taxon>Mycosphaerellales</taxon>
        <taxon>Teratosphaeriaceae</taxon>
        <taxon>Teratosphaeria</taxon>
    </lineage>
</organism>
<protein>
    <submittedName>
        <fullName evidence="3">Protein argonaute-3</fullName>
    </submittedName>
</protein>
<dbReference type="InterPro" id="IPR036397">
    <property type="entry name" value="RNaseH_sf"/>
</dbReference>
<dbReference type="Pfam" id="PF02171">
    <property type="entry name" value="Piwi"/>
    <property type="match status" value="1"/>
</dbReference>
<gene>
    <name evidence="3" type="ORF">Tdes44962_MAKER07646</name>
</gene>
<name>A0A9W7W5R9_9PEZI</name>
<dbReference type="Proteomes" id="UP001138500">
    <property type="component" value="Unassembled WGS sequence"/>
</dbReference>
<dbReference type="Gene3D" id="3.30.420.10">
    <property type="entry name" value="Ribonuclease H-like superfamily/Ribonuclease H"/>
    <property type="match status" value="1"/>
</dbReference>
<feature type="region of interest" description="Disordered" evidence="1">
    <location>
        <begin position="94"/>
        <end position="153"/>
    </location>
</feature>
<reference evidence="3 4" key="2">
    <citation type="journal article" date="2021" name="Curr. Genet.">
        <title>Genetic response to nitrogen starvation in the aggressive Eucalyptus foliar pathogen Teratosphaeria destructans.</title>
        <authorList>
            <person name="Havenga M."/>
            <person name="Wingfield B.D."/>
            <person name="Wingfield M.J."/>
            <person name="Dreyer L.L."/>
            <person name="Roets F."/>
            <person name="Aylward J."/>
        </authorList>
    </citation>
    <scope>NUCLEOTIDE SEQUENCE [LARGE SCALE GENOMIC DNA]</scope>
    <source>
        <strain evidence="3">CMW44962</strain>
    </source>
</reference>
<dbReference type="OrthoDB" id="10252740at2759"/>
<keyword evidence="4" id="KW-1185">Reference proteome</keyword>
<sequence>MPPKNKSAAAKKPCPRCKGFEDKLLRNHTVDKCKAIQPDISKLWEDFEEIGEPCEGPDSIDGCQLTLKNLLPVDEHTKHALEAMYQKAFNAPKLPKQTTAKNTASSAASSQLSPPTQQLPLQPKTNASAAPAKPNTDEASDAKPPKWKATYQHPDGLQRASAVITYEKAVWQQCPVNQISNANTKLPGAAGIATEVATNYVAVEKVPLKLYEYTVKYVSASQRKDSGEETEVEVKRLSEKQRVWEALKTDAVFADRKDWATDLSTVWSLTPLRFARNDHAPSPGQIFMLQDLVYRKASGAQATLSKVEFAYLRELDLSGDKSAASRSLINCDTNAKGASIYITALNGLMSKHVTDLQTNSVTQVGPNKFFLNDGFTSMDHPKRGAIPPVNAHRGYFSSVRPGQRQILLNINAKAGAFFNPMKVSTFLKTFTFPDETFTSPCKEFDEYGPPTKVLIGKSVRICYERVQLSDKVNPNDEPNRHKTIASFGKIPSKQTFYYGKEDRHITVKHFFVKVLQAIVPEDFDKYPCVNVGLKARYPKVERDGKIVEAVHPDDVGKEKWIPAVFLELDPNQPFTYKLSPFHMEKMLEAAQHHAAETQHLIDMEGIQVLGLRQTHGLTSLGLEIVPKLLQIPARFLPSPMIAYQNKTLNGSDATWSLGGGAQADCKFYKAPPLAKATEQGPAYPLRRAVHVLDYTLAGKGHKSELHFQFTDRLKAHGLEFAAVAGNGTAARGDAAIDQFATDADMVRSVRQKLRGWGNPDLFLILLEDKTSGNYDRVKRVFDQHLGLHTVCITAQKFQRQVDGKVGVHQMVWSNLALKVNSKWKGQNHQLQVHNRSKESIFHGIEQDTIVLGADVAHAPNPMANCPSIAAVVGNTDKGFANFPGSMRLQASHQEIIEELEAMVYERVKAYAKAEGALPKRMIFYRDGVGEDQFKIVREQEIRQIYAAFDTVRDEMKNRNIQGRHDLKLDLTFIVVGKRHNTRFFCRNETQTIRSRTGQPSSTSKIIETKDRRGQTVAQHSDLRNGNPKPGLLVDSVITRPTLANDPTYDFFLQSHEALQGTAKSGHYTVLLPGTLSTTQIQNLTHAFCYNYARATKGVSYVGPAYYADRLCERGSAYLRAYTAGKEMPEWAKSEEEVGMGKEGMKIYNRRVAEGIMGTREWCPYGPGRRSPWHPRFDDRMFWL</sequence>
<dbReference type="GO" id="GO:0003676">
    <property type="term" value="F:nucleic acid binding"/>
    <property type="evidence" value="ECO:0007669"/>
    <property type="project" value="InterPro"/>
</dbReference>
<dbReference type="InterPro" id="IPR014811">
    <property type="entry name" value="ArgoL1"/>
</dbReference>
<dbReference type="Pfam" id="PF08699">
    <property type="entry name" value="ArgoL1"/>
    <property type="match status" value="1"/>
</dbReference>
<evidence type="ECO:0000313" key="4">
    <source>
        <dbReference type="Proteomes" id="UP001138500"/>
    </source>
</evidence>
<comment type="caution">
    <text evidence="3">The sequence shown here is derived from an EMBL/GenBank/DDBJ whole genome shotgun (WGS) entry which is preliminary data.</text>
</comment>
<evidence type="ECO:0000259" key="2">
    <source>
        <dbReference type="PROSITE" id="PS50822"/>
    </source>
</evidence>
<feature type="region of interest" description="Disordered" evidence="1">
    <location>
        <begin position="1009"/>
        <end position="1030"/>
    </location>
</feature>
<dbReference type="SMART" id="SM01163">
    <property type="entry name" value="DUF1785"/>
    <property type="match status" value="1"/>
</dbReference>
<dbReference type="Gene3D" id="3.40.50.2300">
    <property type="match status" value="1"/>
</dbReference>
<dbReference type="PANTHER" id="PTHR22891">
    <property type="entry name" value="EUKARYOTIC TRANSLATION INITIATION FACTOR 2C"/>
    <property type="match status" value="1"/>
</dbReference>
<feature type="compositionally biased region" description="Low complexity" evidence="1">
    <location>
        <begin position="98"/>
        <end position="123"/>
    </location>
</feature>
<feature type="domain" description="Piwi" evidence="2">
    <location>
        <begin position="761"/>
        <end position="1119"/>
    </location>
</feature>
<proteinExistence type="predicted"/>
<dbReference type="AlphaFoldDB" id="A0A9W7W5R9"/>